<dbReference type="InterPro" id="IPR036322">
    <property type="entry name" value="WD40_repeat_dom_sf"/>
</dbReference>
<dbReference type="PANTHER" id="PTHR44675:SF1">
    <property type="entry name" value="P21-ACTIVATED PROTEIN KINASE-INTERACTING PROTEIN 1"/>
    <property type="match status" value="1"/>
</dbReference>
<keyword evidence="1" id="KW-0690">Ribosome biogenesis</keyword>
<dbReference type="InterPro" id="IPR051959">
    <property type="entry name" value="PAK1-Kinase_Regulator"/>
</dbReference>
<evidence type="ECO:0000256" key="3">
    <source>
        <dbReference type="ARBA" id="ARBA00022737"/>
    </source>
</evidence>
<gene>
    <name evidence="6" type="ORF">PhCBS80983_g01525</name>
</gene>
<dbReference type="InterPro" id="IPR001680">
    <property type="entry name" value="WD40_rpt"/>
</dbReference>
<evidence type="ECO:0000313" key="6">
    <source>
        <dbReference type="EMBL" id="TPX60819.1"/>
    </source>
</evidence>
<dbReference type="PROSITE" id="PS50294">
    <property type="entry name" value="WD_REPEATS_REGION"/>
    <property type="match status" value="1"/>
</dbReference>
<keyword evidence="7" id="KW-1185">Reference proteome</keyword>
<dbReference type="Proteomes" id="UP000318582">
    <property type="component" value="Unassembled WGS sequence"/>
</dbReference>
<sequence length="497" mass="53680">MTATTDLPYDFRIIVGTYERLLYGIDAIRTTSPDAPPSTALPLSLNPVFIYPAHISCIKAAAATHRFLATGSTDEHIKLYDLRLRKEVGTLMHHSGSITCLVFYKKTHLFTASEDGAISIVRTSDWEVLKTLDGHKRAVNWIDVHPSGKVLLSVGGDQTLKCWDLAKAACTYSMKLPKVAERVCWSPSGDRYAVLMNTTVQIYTIADGELVGTVDRIGRINSVRFCNLANADGVVEEVVITGGEDRAIAVWDATGNRIMRWDSGHANRIKDIDAIVPEDSNPTHTTVIATCSSDGGIKVWDLASVKTHIASNAAATVTPAVTTDATIATTTSTTIRKPKEILSTPPPVTEYNAKCRLTCLVIAPPPAKPTRKQLAQRQALADDKASTLDADAYRSEPESDYEDLIPKPRIEVSFESDDAEKPVTATVSTPSKKRKAAASETAETPAAADKAKKQKPSGPAKKGKKAKLQKQADKATKGAAKGRGKQAALAKFQSMKK</sequence>
<feature type="region of interest" description="Disordered" evidence="5">
    <location>
        <begin position="366"/>
        <end position="497"/>
    </location>
</feature>
<evidence type="ECO:0000256" key="1">
    <source>
        <dbReference type="ARBA" id="ARBA00022517"/>
    </source>
</evidence>
<feature type="repeat" description="WD" evidence="4">
    <location>
        <begin position="132"/>
        <end position="173"/>
    </location>
</feature>
<dbReference type="Gene3D" id="2.130.10.10">
    <property type="entry name" value="YVTN repeat-like/Quinoprotein amine dehydrogenase"/>
    <property type="match status" value="2"/>
</dbReference>
<reference evidence="6 7" key="1">
    <citation type="journal article" date="2019" name="Sci. Rep.">
        <title>Comparative genomics of chytrid fungi reveal insights into the obligate biotrophic and pathogenic lifestyle of Synchytrium endobioticum.</title>
        <authorList>
            <person name="van de Vossenberg B.T.L.H."/>
            <person name="Warris S."/>
            <person name="Nguyen H.D.T."/>
            <person name="van Gent-Pelzer M.P.E."/>
            <person name="Joly D.L."/>
            <person name="van de Geest H.C."/>
            <person name="Bonants P.J.M."/>
            <person name="Smith D.S."/>
            <person name="Levesque C.A."/>
            <person name="van der Lee T.A.J."/>
        </authorList>
    </citation>
    <scope>NUCLEOTIDE SEQUENCE [LARGE SCALE GENOMIC DNA]</scope>
    <source>
        <strain evidence="6 7">CBS 809.83</strain>
    </source>
</reference>
<organism evidence="6 7">
    <name type="scientific">Powellomyces hirtus</name>
    <dbReference type="NCBI Taxonomy" id="109895"/>
    <lineage>
        <taxon>Eukaryota</taxon>
        <taxon>Fungi</taxon>
        <taxon>Fungi incertae sedis</taxon>
        <taxon>Chytridiomycota</taxon>
        <taxon>Chytridiomycota incertae sedis</taxon>
        <taxon>Chytridiomycetes</taxon>
        <taxon>Spizellomycetales</taxon>
        <taxon>Powellomycetaceae</taxon>
        <taxon>Powellomyces</taxon>
    </lineage>
</organism>
<evidence type="ECO:0000256" key="5">
    <source>
        <dbReference type="SAM" id="MobiDB-lite"/>
    </source>
</evidence>
<comment type="caution">
    <text evidence="6">The sequence shown here is derived from an EMBL/GenBank/DDBJ whole genome shotgun (WGS) entry which is preliminary data.</text>
</comment>
<dbReference type="GO" id="GO:0042254">
    <property type="term" value="P:ribosome biogenesis"/>
    <property type="evidence" value="ECO:0007669"/>
    <property type="project" value="UniProtKB-KW"/>
</dbReference>
<feature type="compositionally biased region" description="Low complexity" evidence="5">
    <location>
        <begin position="438"/>
        <end position="448"/>
    </location>
</feature>
<dbReference type="PRINTS" id="PR00320">
    <property type="entry name" value="GPROTEINBRPT"/>
</dbReference>
<dbReference type="SMART" id="SM00320">
    <property type="entry name" value="WD40"/>
    <property type="match status" value="5"/>
</dbReference>
<dbReference type="InterPro" id="IPR020472">
    <property type="entry name" value="WD40_PAC1"/>
</dbReference>
<evidence type="ECO:0000256" key="4">
    <source>
        <dbReference type="PROSITE-ProRule" id="PRU00221"/>
    </source>
</evidence>
<dbReference type="EMBL" id="QEAQ01000012">
    <property type="protein sequence ID" value="TPX60819.1"/>
    <property type="molecule type" value="Genomic_DNA"/>
</dbReference>
<name>A0A507E9S0_9FUNG</name>
<protein>
    <submittedName>
        <fullName evidence="6">Uncharacterized protein</fullName>
    </submittedName>
</protein>
<keyword evidence="2 4" id="KW-0853">WD repeat</keyword>
<keyword evidence="3" id="KW-0677">Repeat</keyword>
<feature type="compositionally biased region" description="Basic and acidic residues" evidence="5">
    <location>
        <begin position="380"/>
        <end position="397"/>
    </location>
</feature>
<evidence type="ECO:0000313" key="7">
    <source>
        <dbReference type="Proteomes" id="UP000318582"/>
    </source>
</evidence>
<evidence type="ECO:0000256" key="2">
    <source>
        <dbReference type="ARBA" id="ARBA00022574"/>
    </source>
</evidence>
<dbReference type="SUPFAM" id="SSF50978">
    <property type="entry name" value="WD40 repeat-like"/>
    <property type="match status" value="1"/>
</dbReference>
<dbReference type="InterPro" id="IPR015943">
    <property type="entry name" value="WD40/YVTN_repeat-like_dom_sf"/>
</dbReference>
<proteinExistence type="predicted"/>
<dbReference type="AlphaFoldDB" id="A0A507E9S0"/>
<dbReference type="PROSITE" id="PS50082">
    <property type="entry name" value="WD_REPEATS_2"/>
    <property type="match status" value="1"/>
</dbReference>
<accession>A0A507E9S0</accession>
<dbReference type="Pfam" id="PF00400">
    <property type="entry name" value="WD40"/>
    <property type="match status" value="4"/>
</dbReference>
<dbReference type="PANTHER" id="PTHR44675">
    <property type="entry name" value="PAK1 INTERACTING PROTEIN 1"/>
    <property type="match status" value="1"/>
</dbReference>
<dbReference type="STRING" id="109895.A0A507E9S0"/>